<dbReference type="AlphaFoldDB" id="A0A417Z554"/>
<reference evidence="2 3" key="1">
    <citation type="submission" date="2018-08" db="EMBL/GenBank/DDBJ databases">
        <title>Whole genome sequence analysis of Dermacoccus abyssi bacteria isolated from Deep Mariana trench Micromonospora spp reveals genes involved in the environmental adaptation and production of secondary metabolites.</title>
        <authorList>
            <person name="Abdel-Mageed W.M."/>
            <person name="Lehri B."/>
            <person name="Nouioui I."/>
            <person name="Goodfellow I."/>
            <person name="Jaspars M."/>
            <person name="Karlyshev A."/>
        </authorList>
    </citation>
    <scope>NUCLEOTIDE SEQUENCE [LARGE SCALE GENOMIC DNA]</scope>
    <source>
        <strain evidence="2 3">MT1.1</strain>
    </source>
</reference>
<organism evidence="2 3">
    <name type="scientific">Dermacoccus abyssi</name>
    <dbReference type="NCBI Taxonomy" id="322596"/>
    <lineage>
        <taxon>Bacteria</taxon>
        <taxon>Bacillati</taxon>
        <taxon>Actinomycetota</taxon>
        <taxon>Actinomycetes</taxon>
        <taxon>Micrococcales</taxon>
        <taxon>Dermacoccaceae</taxon>
        <taxon>Dermacoccus</taxon>
    </lineage>
</organism>
<accession>A0A417Z554</accession>
<evidence type="ECO:0000313" key="3">
    <source>
        <dbReference type="Proteomes" id="UP000285376"/>
    </source>
</evidence>
<dbReference type="RefSeq" id="WP_118913625.1">
    <property type="nucleotide sequence ID" value="NZ_CBCRVH010000010.1"/>
</dbReference>
<dbReference type="Pfam" id="PF08378">
    <property type="entry name" value="NERD"/>
    <property type="match status" value="1"/>
</dbReference>
<name>A0A417Z554_9MICO</name>
<dbReference type="Gene3D" id="3.40.50.300">
    <property type="entry name" value="P-loop containing nucleotide triphosphate hydrolases"/>
    <property type="match status" value="2"/>
</dbReference>
<protein>
    <submittedName>
        <fullName evidence="2">Nuclease</fullName>
    </submittedName>
</protein>
<dbReference type="InterPro" id="IPR011528">
    <property type="entry name" value="NERD"/>
</dbReference>
<dbReference type="EMBL" id="QWLM01000009">
    <property type="protein sequence ID" value="RHW45578.1"/>
    <property type="molecule type" value="Genomic_DNA"/>
</dbReference>
<sequence>MTTPTFTTESERHVWQTLTDAMPPDWQVVANVRLMTERRDHEVDLVVLIPDAGIVVAEVKGGSVYYEDGGWWLTSGGQTRSIDPMGQVSDGLYELRRYVEEDPRWSGGRVRWTKALIAPYTDFADDFAAPESPRWAVHGRRDMDDLTARLEAAARKGDLAVPSAAQCDLLREILAGRSLPVRDVVALAAEHEARAERLTAEQATLLKVTRLLNRVEVRGGAGSGKTVLALAQARELARGSAESPAQRVALVCYSIGLAAHFKRLTETWPRRQRPAFVGTFEELGRYCGIDEFGARDNPDFWERELPEQIAAKAAELPDGKRFDSFVVDEAQDFADLWWQPVVALLRDPDQGGLYVYSDENQRVFDRFGRPPMALVPLVLDRNLRNTKQIAEAFRPLAPARMYAGGDSGPDVELVRCTSDEAINAADDVVDSLFEDGWEATDIALLTTGRRHPVQVEQQESLGQEGYWRSFWDGDDVFYGHVLGCKGLERRVVILCVNEKVGQERARERLYVGMSRATEQLIVVGDPDVIAEIGGPGVAARLGCGRLIAKVSGCA</sequence>
<gene>
    <name evidence="2" type="ORF">D1832_09300</name>
</gene>
<evidence type="ECO:0000313" key="2">
    <source>
        <dbReference type="EMBL" id="RHW45578.1"/>
    </source>
</evidence>
<dbReference type="Proteomes" id="UP000285376">
    <property type="component" value="Unassembled WGS sequence"/>
</dbReference>
<comment type="caution">
    <text evidence="2">The sequence shown here is derived from an EMBL/GenBank/DDBJ whole genome shotgun (WGS) entry which is preliminary data.</text>
</comment>
<dbReference type="InterPro" id="IPR027417">
    <property type="entry name" value="P-loop_NTPase"/>
</dbReference>
<dbReference type="SUPFAM" id="SSF52540">
    <property type="entry name" value="P-loop containing nucleoside triphosphate hydrolases"/>
    <property type="match status" value="1"/>
</dbReference>
<proteinExistence type="predicted"/>
<feature type="domain" description="NERD" evidence="1">
    <location>
        <begin position="9"/>
        <end position="99"/>
    </location>
</feature>
<evidence type="ECO:0000259" key="1">
    <source>
        <dbReference type="Pfam" id="PF08378"/>
    </source>
</evidence>